<feature type="domain" description="PAC" evidence="9">
    <location>
        <begin position="847"/>
        <end position="898"/>
    </location>
</feature>
<dbReference type="NCBIfam" id="TIGR00229">
    <property type="entry name" value="sensory_box"/>
    <property type="match status" value="4"/>
</dbReference>
<feature type="transmembrane region" description="Helical" evidence="7">
    <location>
        <begin position="209"/>
        <end position="229"/>
    </location>
</feature>
<feature type="transmembrane region" description="Helical" evidence="7">
    <location>
        <begin position="178"/>
        <end position="197"/>
    </location>
</feature>
<dbReference type="EMBL" id="ABOX02000005">
    <property type="protein sequence ID" value="EEF62259.1"/>
    <property type="molecule type" value="Genomic_DNA"/>
</dbReference>
<dbReference type="SUPFAM" id="SSF55785">
    <property type="entry name" value="PYP-like sensor domain (PAS domain)"/>
    <property type="match status" value="4"/>
</dbReference>
<protein>
    <recommendedName>
        <fullName evidence="2">histidine kinase</fullName>
        <ecNumber evidence="2">2.7.13.3</ecNumber>
    </recommendedName>
</protein>
<evidence type="ECO:0000256" key="7">
    <source>
        <dbReference type="SAM" id="Phobius"/>
    </source>
</evidence>
<proteinExistence type="predicted"/>
<dbReference type="Proteomes" id="UP000003688">
    <property type="component" value="Unassembled WGS sequence"/>
</dbReference>
<accession>B9XCR3</accession>
<dbReference type="PANTHER" id="PTHR43304">
    <property type="entry name" value="PHYTOCHROME-LIKE PROTEIN CPH1"/>
    <property type="match status" value="1"/>
</dbReference>
<dbReference type="Pfam" id="PF08447">
    <property type="entry name" value="PAS_3"/>
    <property type="match status" value="2"/>
</dbReference>
<dbReference type="InterPro" id="IPR035965">
    <property type="entry name" value="PAS-like_dom_sf"/>
</dbReference>
<feature type="transmembrane region" description="Helical" evidence="7">
    <location>
        <begin position="65"/>
        <end position="85"/>
    </location>
</feature>
<comment type="catalytic activity">
    <reaction evidence="1">
        <text>ATP + protein L-histidine = ADP + protein N-phospho-L-histidine.</text>
        <dbReference type="EC" id="2.7.13.3"/>
    </reaction>
</comment>
<reference evidence="10 11" key="1">
    <citation type="journal article" date="2011" name="J. Bacteriol.">
        <title>Genome sequence of 'Pedosphaera parvula' Ellin514, an aerobic Verrucomicrobial isolate from pasture soil.</title>
        <authorList>
            <person name="Kant R."/>
            <person name="van Passel M.W."/>
            <person name="Sangwan P."/>
            <person name="Palva A."/>
            <person name="Lucas S."/>
            <person name="Copeland A."/>
            <person name="Lapidus A."/>
            <person name="Glavina Del Rio T."/>
            <person name="Dalin E."/>
            <person name="Tice H."/>
            <person name="Bruce D."/>
            <person name="Goodwin L."/>
            <person name="Pitluck S."/>
            <person name="Chertkov O."/>
            <person name="Larimer F.W."/>
            <person name="Land M.L."/>
            <person name="Hauser L."/>
            <person name="Brettin T.S."/>
            <person name="Detter J.C."/>
            <person name="Han S."/>
            <person name="de Vos W.M."/>
            <person name="Janssen P.H."/>
            <person name="Smidt H."/>
        </authorList>
    </citation>
    <scope>NUCLEOTIDE SEQUENCE [LARGE SCALE GENOMIC DNA]</scope>
    <source>
        <strain evidence="10 11">Ellin514</strain>
    </source>
</reference>
<evidence type="ECO:0000259" key="8">
    <source>
        <dbReference type="PROSITE" id="PS50112"/>
    </source>
</evidence>
<evidence type="ECO:0000313" key="11">
    <source>
        <dbReference type="Proteomes" id="UP000003688"/>
    </source>
</evidence>
<sequence precursor="true">MVWVLLKNNPPITICKQMNSEAKLFGLPLRTFSKIAAGMVAFLGTFVLIGWAADFKFLLQIIPGMPAMNPLTAVCFILAAISLICSQQTPGTAPDPLLVYIGRTCAAFIGLAALLKLASSLTGWGFQVDQLLFRHELAAQSVHFPRAMSPNTAINLFCCAAGLVTLDKRTKRGQWPAQYLAIWTMLWAWLTLVSYLFDSRSFYSTTSYVPMALHTCAAFVVLTLGMLTARPEHGIIATLCSMEVGGKITRRLMPLAIFIPSLLGGLKMINHGTSLFAADFSVSMVVIASIVISMAIICGIGAALNDSARERRRVQRGLRDSQRRFRSIWEHSADGMRLTDGEGTMIDVNPAFCDMVGIRAEELLNKPISELFADDEDPRRSLQKYKERFRAGMIDQNLEKQIKFRSGRVADVEVSVSYVELEGGKPLLLSIFRDISERKIAETQIRELNEVLERRVAERTAELEASEQRYLFLADSMPHIIWTAKPDGSLDYFNQRWVEHTGLNLEEAKDWGWQAAIHPEDLESCMARWSQACETGESFETEYRLRQGSDEVYRWHLGRALPLRDEKGDIVQWVGTCTDINDLKQVQDEFKRLNADLEKRVEDRTNALTKANLALEKDLDKRKLVEASLARVKAKLEAILDAATQVAIIATDTNGIITMFNPGAERILGYTKEEMVGKVTPERYHVPNEVESYGAQLSEEFDRTIAGFSVLVEQARHVGYEEREWTYVRKDGLLIPVSVVVTALREADGKMVGFLAIVRDVSRRKEAEAELRASEARFRALSASSPIGIFQTDLAGNCLYANAQWLRLAGLRSDEVTGLGWTNAIYPPERDEVMKEMAACSKEGREFTREFRVQTPEGIVRWVRSRAATIMAQGKAVGYVGTTEDITERRAAEEQLRRFAADVENTNSELKEALAKVKTLRGLLPICSGCKKIRDDKGYWNQIEFFIRDHSDANFSHGMCPECAKQFFPGFVAVSGRTQGR</sequence>
<dbReference type="Pfam" id="PF13426">
    <property type="entry name" value="PAS_9"/>
    <property type="match status" value="1"/>
</dbReference>
<evidence type="ECO:0000256" key="2">
    <source>
        <dbReference type="ARBA" id="ARBA00012438"/>
    </source>
</evidence>
<evidence type="ECO:0000313" key="10">
    <source>
        <dbReference type="EMBL" id="EEF62259.1"/>
    </source>
</evidence>
<dbReference type="PROSITE" id="PS50113">
    <property type="entry name" value="PAC"/>
    <property type="match status" value="4"/>
</dbReference>
<evidence type="ECO:0000256" key="1">
    <source>
        <dbReference type="ARBA" id="ARBA00000085"/>
    </source>
</evidence>
<evidence type="ECO:0000256" key="6">
    <source>
        <dbReference type="SAM" id="Coils"/>
    </source>
</evidence>
<feature type="domain" description="PAS" evidence="8">
    <location>
        <begin position="774"/>
        <end position="836"/>
    </location>
</feature>
<keyword evidence="6" id="KW-0175">Coiled coil</keyword>
<gene>
    <name evidence="10" type="ORF">Cflav_PD4894</name>
</gene>
<dbReference type="PROSITE" id="PS50112">
    <property type="entry name" value="PAS"/>
    <property type="match status" value="4"/>
</dbReference>
<evidence type="ECO:0000256" key="4">
    <source>
        <dbReference type="ARBA" id="ARBA00022679"/>
    </source>
</evidence>
<keyword evidence="7" id="KW-0812">Transmembrane</keyword>
<dbReference type="FunFam" id="3.30.450.20:FF:000099">
    <property type="entry name" value="Sensory box sensor histidine kinase"/>
    <property type="match status" value="1"/>
</dbReference>
<feature type="domain" description="PAC" evidence="9">
    <location>
        <begin position="396"/>
        <end position="447"/>
    </location>
</feature>
<dbReference type="InterPro" id="IPR000014">
    <property type="entry name" value="PAS"/>
</dbReference>
<comment type="caution">
    <text evidence="10">The sequence shown here is derived from an EMBL/GenBank/DDBJ whole genome shotgun (WGS) entry which is preliminary data.</text>
</comment>
<feature type="domain" description="PAC" evidence="9">
    <location>
        <begin position="539"/>
        <end position="592"/>
    </location>
</feature>
<dbReference type="Pfam" id="PF00989">
    <property type="entry name" value="PAS"/>
    <property type="match status" value="1"/>
</dbReference>
<feature type="transmembrane region" description="Helical" evidence="7">
    <location>
        <begin position="281"/>
        <end position="304"/>
    </location>
</feature>
<dbReference type="InterPro" id="IPR000700">
    <property type="entry name" value="PAS-assoc_C"/>
</dbReference>
<feature type="transmembrane region" description="Helical" evidence="7">
    <location>
        <begin position="35"/>
        <end position="53"/>
    </location>
</feature>
<dbReference type="GO" id="GO:0006355">
    <property type="term" value="P:regulation of DNA-templated transcription"/>
    <property type="evidence" value="ECO:0007669"/>
    <property type="project" value="InterPro"/>
</dbReference>
<name>B9XCR3_PEDPL</name>
<feature type="transmembrane region" description="Helical" evidence="7">
    <location>
        <begin position="147"/>
        <end position="166"/>
    </location>
</feature>
<dbReference type="AlphaFoldDB" id="B9XCR3"/>
<feature type="domain" description="PAC" evidence="9">
    <location>
        <begin position="721"/>
        <end position="773"/>
    </location>
</feature>
<feature type="domain" description="PAS" evidence="8">
    <location>
        <begin position="632"/>
        <end position="704"/>
    </location>
</feature>
<keyword evidence="7" id="KW-1133">Transmembrane helix</keyword>
<keyword evidence="11" id="KW-1185">Reference proteome</keyword>
<dbReference type="PANTHER" id="PTHR43304:SF1">
    <property type="entry name" value="PAC DOMAIN-CONTAINING PROTEIN"/>
    <property type="match status" value="1"/>
</dbReference>
<dbReference type="InterPro" id="IPR013767">
    <property type="entry name" value="PAS_fold"/>
</dbReference>
<keyword evidence="3" id="KW-0597">Phosphoprotein</keyword>
<dbReference type="SMART" id="SM00091">
    <property type="entry name" value="PAS"/>
    <property type="match status" value="4"/>
</dbReference>
<dbReference type="InterPro" id="IPR052162">
    <property type="entry name" value="Sensor_kinase/Photoreceptor"/>
</dbReference>
<feature type="coiled-coil region" evidence="6">
    <location>
        <begin position="889"/>
        <end position="923"/>
    </location>
</feature>
<keyword evidence="5" id="KW-0418">Kinase</keyword>
<evidence type="ECO:0000259" key="9">
    <source>
        <dbReference type="PROSITE" id="PS50113"/>
    </source>
</evidence>
<keyword evidence="4" id="KW-0808">Transferase</keyword>
<dbReference type="Gene3D" id="3.30.450.20">
    <property type="entry name" value="PAS domain"/>
    <property type="match status" value="4"/>
</dbReference>
<keyword evidence="7" id="KW-0472">Membrane</keyword>
<feature type="domain" description="PAS" evidence="8">
    <location>
        <begin position="466"/>
        <end position="536"/>
    </location>
</feature>
<dbReference type="InterPro" id="IPR001610">
    <property type="entry name" value="PAC"/>
</dbReference>
<dbReference type="STRING" id="320771.Cflav_PD4894"/>
<dbReference type="CDD" id="cd00130">
    <property type="entry name" value="PAS"/>
    <property type="match status" value="4"/>
</dbReference>
<dbReference type="GO" id="GO:0004673">
    <property type="term" value="F:protein histidine kinase activity"/>
    <property type="evidence" value="ECO:0007669"/>
    <property type="project" value="UniProtKB-EC"/>
</dbReference>
<organism evidence="10 11">
    <name type="scientific">Pedosphaera parvula (strain Ellin514)</name>
    <dbReference type="NCBI Taxonomy" id="320771"/>
    <lineage>
        <taxon>Bacteria</taxon>
        <taxon>Pseudomonadati</taxon>
        <taxon>Verrucomicrobiota</taxon>
        <taxon>Pedosphaerae</taxon>
        <taxon>Pedosphaerales</taxon>
        <taxon>Pedosphaeraceae</taxon>
        <taxon>Pedosphaera</taxon>
    </lineage>
</organism>
<dbReference type="EC" id="2.7.13.3" evidence="2"/>
<evidence type="ECO:0000256" key="5">
    <source>
        <dbReference type="ARBA" id="ARBA00022777"/>
    </source>
</evidence>
<feature type="domain" description="PAS" evidence="8">
    <location>
        <begin position="321"/>
        <end position="376"/>
    </location>
</feature>
<dbReference type="InterPro" id="IPR013655">
    <property type="entry name" value="PAS_fold_3"/>
</dbReference>
<evidence type="ECO:0000256" key="3">
    <source>
        <dbReference type="ARBA" id="ARBA00022553"/>
    </source>
</evidence>
<dbReference type="SMART" id="SM00086">
    <property type="entry name" value="PAC"/>
    <property type="match status" value="4"/>
</dbReference>